<dbReference type="EMBL" id="MG807320">
    <property type="protein sequence ID" value="AVL95109.1"/>
    <property type="molecule type" value="Genomic_DNA"/>
</dbReference>
<accession>A0A2P1EMK0</accession>
<proteinExistence type="predicted"/>
<protein>
    <submittedName>
        <fullName evidence="1">Dehydrogenase</fullName>
    </submittedName>
</protein>
<keyword evidence="2" id="KW-1185">Reference proteome</keyword>
<organism evidence="1 2">
    <name type="scientific">Moumouvirus australiensis</name>
    <dbReference type="NCBI Taxonomy" id="2109587"/>
    <lineage>
        <taxon>Viruses</taxon>
        <taxon>Varidnaviria</taxon>
        <taxon>Bamfordvirae</taxon>
        <taxon>Nucleocytoviricota</taxon>
        <taxon>Megaviricetes</taxon>
        <taxon>Imitervirales</taxon>
        <taxon>Mimiviridae</taxon>
        <taxon>Megamimivirinae</taxon>
        <taxon>Moumouvirus</taxon>
        <taxon>Moumouvirus australiense</taxon>
    </lineage>
</organism>
<evidence type="ECO:0000313" key="2">
    <source>
        <dbReference type="Proteomes" id="UP000289600"/>
    </source>
</evidence>
<reference evidence="2" key="1">
    <citation type="submission" date="2018-01" db="EMBL/GenBank/DDBJ databases">
        <title>Testimony of 'menage a trois' revealed by the proteome of Megavirus virophage.</title>
        <authorList>
            <person name="Jeudy S."/>
            <person name="Bertaux L."/>
            <person name="Alempic J.-M."/>
            <person name="Lartigue A."/>
            <person name="Legendre M."/>
            <person name="Philippe N."/>
            <person name="Beucher L."/>
            <person name="Biondi E."/>
            <person name="Juul S."/>
            <person name="Turner D."/>
            <person name="Coute Y."/>
            <person name="Claverie J.-M."/>
            <person name="Abergel C."/>
        </authorList>
    </citation>
    <scope>NUCLEOTIDE SEQUENCE [LARGE SCALE GENOMIC DNA]</scope>
</reference>
<dbReference type="Proteomes" id="UP000289600">
    <property type="component" value="Segment"/>
</dbReference>
<gene>
    <name evidence="1" type="ORF">mc_722</name>
</gene>
<evidence type="ECO:0000313" key="1">
    <source>
        <dbReference type="EMBL" id="AVL95109.1"/>
    </source>
</evidence>
<name>A0A2P1EMK0_9VIRU</name>
<sequence length="76" mass="8932">MLIMDQIINNNGKRSNDLKNIRRKKKPKIIEYEPNVLEISSSIQLDKPYITKLYHSKTAEKNLFKTNTIGIVRFIL</sequence>